<comment type="caution">
    <text evidence="2">The sequence shown here is derived from an EMBL/GenBank/DDBJ whole genome shotgun (WGS) entry which is preliminary data.</text>
</comment>
<gene>
    <name evidence="2" type="ORF">CCHR01_08083</name>
</gene>
<evidence type="ECO:0000256" key="1">
    <source>
        <dbReference type="SAM" id="MobiDB-lite"/>
    </source>
</evidence>
<organism evidence="2 3">
    <name type="scientific">Colletotrichum chrysophilum</name>
    <dbReference type="NCBI Taxonomy" id="1836956"/>
    <lineage>
        <taxon>Eukaryota</taxon>
        <taxon>Fungi</taxon>
        <taxon>Dikarya</taxon>
        <taxon>Ascomycota</taxon>
        <taxon>Pezizomycotina</taxon>
        <taxon>Sordariomycetes</taxon>
        <taxon>Hypocreomycetidae</taxon>
        <taxon>Glomerellales</taxon>
        <taxon>Glomerellaceae</taxon>
        <taxon>Colletotrichum</taxon>
        <taxon>Colletotrichum gloeosporioides species complex</taxon>
    </lineage>
</organism>
<feature type="compositionally biased region" description="Low complexity" evidence="1">
    <location>
        <begin position="1"/>
        <end position="12"/>
    </location>
</feature>
<dbReference type="EMBL" id="JAQOWY010000148">
    <property type="protein sequence ID" value="KAK1849249.1"/>
    <property type="molecule type" value="Genomic_DNA"/>
</dbReference>
<reference evidence="2" key="1">
    <citation type="submission" date="2023-01" db="EMBL/GenBank/DDBJ databases">
        <title>Colletotrichum chrysophilum M932 genome sequence.</title>
        <authorList>
            <person name="Baroncelli R."/>
        </authorList>
    </citation>
    <scope>NUCLEOTIDE SEQUENCE</scope>
    <source>
        <strain evidence="2">M932</strain>
    </source>
</reference>
<dbReference type="AlphaFoldDB" id="A0AAD9AKG1"/>
<proteinExistence type="predicted"/>
<sequence length="44" mass="4361">MASSPAAAPCPSRFGPAAASEPGMLGSHRRGAARDAVKARPVPC</sequence>
<dbReference type="Proteomes" id="UP001243330">
    <property type="component" value="Unassembled WGS sequence"/>
</dbReference>
<name>A0AAD9AKG1_9PEZI</name>
<keyword evidence="3" id="KW-1185">Reference proteome</keyword>
<protein>
    <submittedName>
        <fullName evidence="2">Uncharacterized protein</fullName>
    </submittedName>
</protein>
<accession>A0AAD9AKG1</accession>
<evidence type="ECO:0000313" key="2">
    <source>
        <dbReference type="EMBL" id="KAK1849249.1"/>
    </source>
</evidence>
<feature type="region of interest" description="Disordered" evidence="1">
    <location>
        <begin position="1"/>
        <end position="44"/>
    </location>
</feature>
<evidence type="ECO:0000313" key="3">
    <source>
        <dbReference type="Proteomes" id="UP001243330"/>
    </source>
</evidence>